<organism evidence="1 2">
    <name type="scientific">Bacillus mycoides</name>
    <dbReference type="NCBI Taxonomy" id="1405"/>
    <lineage>
        <taxon>Bacteria</taxon>
        <taxon>Bacillati</taxon>
        <taxon>Bacillota</taxon>
        <taxon>Bacilli</taxon>
        <taxon>Bacillales</taxon>
        <taxon>Bacillaceae</taxon>
        <taxon>Bacillus</taxon>
        <taxon>Bacillus cereus group</taxon>
    </lineage>
</organism>
<dbReference type="Proteomes" id="UP000195696">
    <property type="component" value="Unassembled WGS sequence"/>
</dbReference>
<dbReference type="AlphaFoldDB" id="A0A1G4ENX1"/>
<sequence>MDVSIDLVHVVTGKRSMEEMEGEKGE</sequence>
<evidence type="ECO:0000313" key="1">
    <source>
        <dbReference type="EMBL" id="SCB67502.1"/>
    </source>
</evidence>
<accession>A0A1G4ENX1</accession>
<name>A0A1G4ENX1_BACMY</name>
<proteinExistence type="predicted"/>
<reference evidence="1 2" key="1">
    <citation type="submission" date="2016-08" db="EMBL/GenBank/DDBJ databases">
        <authorList>
            <person name="Seilhamer J.J."/>
        </authorList>
    </citation>
    <scope>NUCLEOTIDE SEQUENCE [LARGE SCALE GENOMIC DNA]</scope>
    <source>
        <strain evidence="1 2">SDA_GO95</strain>
    </source>
</reference>
<dbReference type="EMBL" id="FMAK01000026">
    <property type="protein sequence ID" value="SCB67502.1"/>
    <property type="molecule type" value="Genomic_DNA"/>
</dbReference>
<evidence type="ECO:0000313" key="2">
    <source>
        <dbReference type="Proteomes" id="UP000195696"/>
    </source>
</evidence>
<gene>
    <name evidence="1" type="ORF">BWGO95_01625</name>
</gene>
<protein>
    <submittedName>
        <fullName evidence="1">Uncharacterized protein</fullName>
    </submittedName>
</protein>